<reference evidence="2" key="1">
    <citation type="submission" date="2023-04" db="EMBL/GenBank/DDBJ databases">
        <title>Phytophthora fragariaefolia NBRC 109709.</title>
        <authorList>
            <person name="Ichikawa N."/>
            <person name="Sato H."/>
            <person name="Tonouchi N."/>
        </authorList>
    </citation>
    <scope>NUCLEOTIDE SEQUENCE</scope>
    <source>
        <strain evidence="2">NBRC 109709</strain>
    </source>
</reference>
<feature type="compositionally biased region" description="Pro residues" evidence="1">
    <location>
        <begin position="12"/>
        <end position="26"/>
    </location>
</feature>
<sequence length="250" mass="26874">MSAVATETSGPTPAPPPVDSTPPAPTTPMAEPTDAKPAAPSSPESATASEYELSSDEEDDEEPEVVEVTPPRSRQKRKAVTLDLLASPTPATKRRALEEDSQAAKGQLADKLKEIRSLASDAYSVTVHNELASFVKSVFAAADKFDEWQPRDDPTLARLLNEMEKRMGVFKDSAAQEKRSKAVSDWQQEMTAVAFVPSLDLVSLPPKIDSSVAIVDVSGCGAIKVYRRLFASLMTIVSKTASDTSKVKVK</sequence>
<feature type="region of interest" description="Disordered" evidence="1">
    <location>
        <begin position="1"/>
        <end position="104"/>
    </location>
</feature>
<dbReference type="AlphaFoldDB" id="A0A9W6Y4B8"/>
<evidence type="ECO:0000313" key="3">
    <source>
        <dbReference type="Proteomes" id="UP001165121"/>
    </source>
</evidence>
<feature type="compositionally biased region" description="Low complexity" evidence="1">
    <location>
        <begin position="27"/>
        <end position="52"/>
    </location>
</feature>
<dbReference type="EMBL" id="BSXT01002986">
    <property type="protein sequence ID" value="GMF51961.1"/>
    <property type="molecule type" value="Genomic_DNA"/>
</dbReference>
<evidence type="ECO:0000313" key="2">
    <source>
        <dbReference type="EMBL" id="GMF51961.1"/>
    </source>
</evidence>
<comment type="caution">
    <text evidence="2">The sequence shown here is derived from an EMBL/GenBank/DDBJ whole genome shotgun (WGS) entry which is preliminary data.</text>
</comment>
<gene>
    <name evidence="2" type="ORF">Pfra01_002118800</name>
</gene>
<protein>
    <submittedName>
        <fullName evidence="2">Unnamed protein product</fullName>
    </submittedName>
</protein>
<accession>A0A9W6Y4B8</accession>
<dbReference type="Proteomes" id="UP001165121">
    <property type="component" value="Unassembled WGS sequence"/>
</dbReference>
<proteinExistence type="predicted"/>
<feature type="compositionally biased region" description="Low complexity" evidence="1">
    <location>
        <begin position="1"/>
        <end position="11"/>
    </location>
</feature>
<organism evidence="2 3">
    <name type="scientific">Phytophthora fragariaefolia</name>
    <dbReference type="NCBI Taxonomy" id="1490495"/>
    <lineage>
        <taxon>Eukaryota</taxon>
        <taxon>Sar</taxon>
        <taxon>Stramenopiles</taxon>
        <taxon>Oomycota</taxon>
        <taxon>Peronosporomycetes</taxon>
        <taxon>Peronosporales</taxon>
        <taxon>Peronosporaceae</taxon>
        <taxon>Phytophthora</taxon>
    </lineage>
</organism>
<keyword evidence="3" id="KW-1185">Reference proteome</keyword>
<feature type="compositionally biased region" description="Acidic residues" evidence="1">
    <location>
        <begin position="53"/>
        <end position="65"/>
    </location>
</feature>
<dbReference type="OrthoDB" id="166646at2759"/>
<evidence type="ECO:0000256" key="1">
    <source>
        <dbReference type="SAM" id="MobiDB-lite"/>
    </source>
</evidence>
<name>A0A9W6Y4B8_9STRA</name>